<dbReference type="EMBL" id="JAGTXO010000015">
    <property type="protein sequence ID" value="KAG8463542.1"/>
    <property type="molecule type" value="Genomic_DNA"/>
</dbReference>
<dbReference type="GO" id="GO:0005509">
    <property type="term" value="F:calcium ion binding"/>
    <property type="evidence" value="ECO:0007669"/>
    <property type="project" value="InterPro"/>
</dbReference>
<dbReference type="Proteomes" id="UP000751190">
    <property type="component" value="Unassembled WGS sequence"/>
</dbReference>
<proteinExistence type="predicted"/>
<evidence type="ECO:0000313" key="7">
    <source>
        <dbReference type="EMBL" id="KAG8463542.1"/>
    </source>
</evidence>
<dbReference type="Pfam" id="PF02493">
    <property type="entry name" value="MORN"/>
    <property type="match status" value="6"/>
</dbReference>
<keyword evidence="3" id="KW-0968">Cytoplasmic vesicle</keyword>
<evidence type="ECO:0000259" key="6">
    <source>
        <dbReference type="PROSITE" id="PS50222"/>
    </source>
</evidence>
<comment type="caution">
    <text evidence="7">The sequence shown here is derived from an EMBL/GenBank/DDBJ whole genome shotgun (WGS) entry which is preliminary data.</text>
</comment>
<reference evidence="7" key="1">
    <citation type="submission" date="2021-05" db="EMBL/GenBank/DDBJ databases">
        <title>The genome of the haptophyte Pavlova lutheri (Diacronema luteri, Pavlovales) - a model for lipid biosynthesis in eukaryotic algae.</title>
        <authorList>
            <person name="Hulatt C.J."/>
            <person name="Posewitz M.C."/>
        </authorList>
    </citation>
    <scope>NUCLEOTIDE SEQUENCE</scope>
    <source>
        <strain evidence="7">NIVA-4/92</strain>
    </source>
</reference>
<evidence type="ECO:0000256" key="5">
    <source>
        <dbReference type="ARBA" id="ARBA00045851"/>
    </source>
</evidence>
<accession>A0A8J5XGL1</accession>
<keyword evidence="2" id="KW-0677">Repeat</keyword>
<dbReference type="SUPFAM" id="SSF47473">
    <property type="entry name" value="EF-hand"/>
    <property type="match status" value="1"/>
</dbReference>
<dbReference type="OrthoDB" id="270720at2759"/>
<comment type="subcellular location">
    <subcellularLocation>
        <location evidence="1">Cytoplasmic vesicle</location>
        <location evidence="1">Secretory vesicle</location>
        <location evidence="1">Acrosome</location>
    </subcellularLocation>
</comment>
<gene>
    <name evidence="7" type="ORF">KFE25_003815</name>
</gene>
<dbReference type="InterPro" id="IPR011992">
    <property type="entry name" value="EF-hand-dom_pair"/>
</dbReference>
<sequence>MELDASQLPAAGLKPKKLSLSQTRDLISQKSGDRRTIYWSKGKPGAYTTAAKYLGQWQDNKKHGKGTQTWANGDKYVGEWLEGKPSGFGTFWKQGSKALLKQYAGQWAGGKQNGRGVHYYDDGGVYDGQWRNGLRHGVGTMSYADGSVYEGDWFNDKRHGFGIFDHANGDHFEGHYVEDKREGEGVHFYFSAEKKTHHKRMDGEWVDDVCKCSIYSEMEPDPNVPASEKPEPLPKLHLLKPDSVLAVELLRIREQRAHHRATRVTIDEHFTEEELAALRTAFGRVDVDEQGALTLAQLREAFLHIGMDPTNYELETVLGNFRSEPASDDTRFTFADFAQACDLLSPIDS</sequence>
<dbReference type="PROSITE" id="PS50222">
    <property type="entry name" value="EF_HAND_2"/>
    <property type="match status" value="1"/>
</dbReference>
<dbReference type="PANTHER" id="PTHR46511:SF1">
    <property type="entry name" value="MORN REPEAT-CONTAINING PROTEIN 3"/>
    <property type="match status" value="1"/>
</dbReference>
<dbReference type="PANTHER" id="PTHR46511">
    <property type="entry name" value="MORN REPEAT-CONTAINING PROTEIN 3"/>
    <property type="match status" value="1"/>
</dbReference>
<dbReference type="Gene3D" id="1.10.238.10">
    <property type="entry name" value="EF-hand"/>
    <property type="match status" value="1"/>
</dbReference>
<dbReference type="GO" id="GO:0001669">
    <property type="term" value="C:acrosomal vesicle"/>
    <property type="evidence" value="ECO:0007669"/>
    <property type="project" value="UniProtKB-SubCell"/>
</dbReference>
<protein>
    <recommendedName>
        <fullName evidence="4">MORN repeat-containing protein 3</fullName>
    </recommendedName>
</protein>
<evidence type="ECO:0000256" key="4">
    <source>
        <dbReference type="ARBA" id="ARBA00039854"/>
    </source>
</evidence>
<evidence type="ECO:0000256" key="1">
    <source>
        <dbReference type="ARBA" id="ARBA00004218"/>
    </source>
</evidence>
<dbReference type="Gene3D" id="2.20.110.10">
    <property type="entry name" value="Histone H3 K4-specific methyltransferase SET7/9 N-terminal domain"/>
    <property type="match status" value="3"/>
</dbReference>
<evidence type="ECO:0000256" key="2">
    <source>
        <dbReference type="ARBA" id="ARBA00022737"/>
    </source>
</evidence>
<dbReference type="AlphaFoldDB" id="A0A8J5XGL1"/>
<dbReference type="SUPFAM" id="SSF82185">
    <property type="entry name" value="Histone H3 K4-specific methyltransferase SET7/9 N-terminal domain"/>
    <property type="match status" value="2"/>
</dbReference>
<evidence type="ECO:0000313" key="8">
    <source>
        <dbReference type="Proteomes" id="UP000751190"/>
    </source>
</evidence>
<feature type="domain" description="EF-hand" evidence="6">
    <location>
        <begin position="273"/>
        <end position="308"/>
    </location>
</feature>
<dbReference type="InterPro" id="IPR002048">
    <property type="entry name" value="EF_hand_dom"/>
</dbReference>
<dbReference type="InterPro" id="IPR003409">
    <property type="entry name" value="MORN"/>
</dbReference>
<keyword evidence="8" id="KW-1185">Reference proteome</keyword>
<dbReference type="InterPro" id="IPR052472">
    <property type="entry name" value="MORN3"/>
</dbReference>
<dbReference type="SMART" id="SM00698">
    <property type="entry name" value="MORN"/>
    <property type="match status" value="6"/>
</dbReference>
<organism evidence="7 8">
    <name type="scientific">Diacronema lutheri</name>
    <name type="common">Unicellular marine alga</name>
    <name type="synonym">Monochrysis lutheri</name>
    <dbReference type="NCBI Taxonomy" id="2081491"/>
    <lineage>
        <taxon>Eukaryota</taxon>
        <taxon>Haptista</taxon>
        <taxon>Haptophyta</taxon>
        <taxon>Pavlovophyceae</taxon>
        <taxon>Pavlovales</taxon>
        <taxon>Pavlovaceae</taxon>
        <taxon>Diacronema</taxon>
    </lineage>
</organism>
<evidence type="ECO:0000256" key="3">
    <source>
        <dbReference type="ARBA" id="ARBA00023329"/>
    </source>
</evidence>
<comment type="function">
    <text evidence="5">Assembles a suppression complex (suppresome) by tethering SIRT1 and MDM2 to regulate composite modifications of p53/TP53. Confers both deacetylation-mediated functional inactivation, by SIRT1, and ubiquitination-dependent degradation, by MDM2, of p53/TP53, promoting a proliferative and cell survival behaviors. May play a role in the regulation of spermatogenesis.</text>
</comment>
<name>A0A8J5XGL1_DIALT</name>